<dbReference type="EMBL" id="MU394308">
    <property type="protein sequence ID" value="KAI6087447.1"/>
    <property type="molecule type" value="Genomic_DNA"/>
</dbReference>
<organism evidence="1 2">
    <name type="scientific">Hypoxylon rubiginosum</name>
    <dbReference type="NCBI Taxonomy" id="110542"/>
    <lineage>
        <taxon>Eukaryota</taxon>
        <taxon>Fungi</taxon>
        <taxon>Dikarya</taxon>
        <taxon>Ascomycota</taxon>
        <taxon>Pezizomycotina</taxon>
        <taxon>Sordariomycetes</taxon>
        <taxon>Xylariomycetidae</taxon>
        <taxon>Xylariales</taxon>
        <taxon>Hypoxylaceae</taxon>
        <taxon>Hypoxylon</taxon>
    </lineage>
</organism>
<proteinExistence type="predicted"/>
<dbReference type="Proteomes" id="UP001497680">
    <property type="component" value="Unassembled WGS sequence"/>
</dbReference>
<gene>
    <name evidence="1" type="ORF">F4821DRAFT_108355</name>
</gene>
<accession>A0ACC0D4G5</accession>
<comment type="caution">
    <text evidence="1">The sequence shown here is derived from an EMBL/GenBank/DDBJ whole genome shotgun (WGS) entry which is preliminary data.</text>
</comment>
<sequence length="746" mass="84038">MGTPATNEPAPRYPMTLKEVMPSTPSTRQRPLPPPNRRRDKVQLSCNLCRRRKVKCDRQQPCRTCSLRGLAVSCTYPPDATLSSHSSDRDPSTVQNRIRELESLVHILMQRAASKTSSIATSAPHASQAPTETSARHATEGSPDPSLPGAGGPGERPSCGMLTLTTNSLNGVNYVDGAHWSALLDSLSELKDCFPETTEPGSQFRVSPPVVPDYGPSPQLLYGRFAQASKAEILGTIPTRPVVDRMISKFFNTMDLAPAIIHRGQFIRQYAQFWEDPFAAPITWVGMLFTMMCVATLLSMPHAAQDWSAVSPDTESAVIIKVYREKIVQCLTLGKYTRGGPFVIETLICYVAIEHLLQEDPEFGTHILLGMILHLAMRMGYHRDPKNFPALSVFEGEMRRRTWAAIYQANLIFASQMGLPSMLKEHQIDTEEPRNLTDADLTEDMTELPPSRPEHELTPVSYIIIRSRIASLWEKVRDIATDTRLHKYEEILAMDRVLEVHRDKIPLGLRMQSIAQSITDPPQLIMQRAWLEICFLRLRVVLHKNYFMAPNHYERYRFSRSVSLNSAMKIIEYQHLIYELVVPDGLLYDARWKLSSVINNEFLLATTILCAYIKQLSFNPQSIVEEVSMQEITQLLEKSLGCWERFSATSSHARRAMEAIRLVLKAANTPTASPVGIDDGLSPMLAFQDPLLLDLNFPCTLESYYNGDSSTSTSEPSLDSGSYCKQQNLDDEWINMFERVSTRQPD</sequence>
<protein>
    <submittedName>
        <fullName evidence="1">Fungal-specific transcription factor domain-containing protein</fullName>
    </submittedName>
</protein>
<evidence type="ECO:0000313" key="2">
    <source>
        <dbReference type="Proteomes" id="UP001497680"/>
    </source>
</evidence>
<name>A0ACC0D4G5_9PEZI</name>
<reference evidence="1 2" key="1">
    <citation type="journal article" date="2022" name="New Phytol.">
        <title>Ecological generalism drives hyperdiversity of secondary metabolite gene clusters in xylarialean endophytes.</title>
        <authorList>
            <person name="Franco M.E.E."/>
            <person name="Wisecaver J.H."/>
            <person name="Arnold A.E."/>
            <person name="Ju Y.M."/>
            <person name="Slot J.C."/>
            <person name="Ahrendt S."/>
            <person name="Moore L.P."/>
            <person name="Eastman K.E."/>
            <person name="Scott K."/>
            <person name="Konkel Z."/>
            <person name="Mondo S.J."/>
            <person name="Kuo A."/>
            <person name="Hayes R.D."/>
            <person name="Haridas S."/>
            <person name="Andreopoulos B."/>
            <person name="Riley R."/>
            <person name="LaButti K."/>
            <person name="Pangilinan J."/>
            <person name="Lipzen A."/>
            <person name="Amirebrahimi M."/>
            <person name="Yan J."/>
            <person name="Adam C."/>
            <person name="Keymanesh K."/>
            <person name="Ng V."/>
            <person name="Louie K."/>
            <person name="Northen T."/>
            <person name="Drula E."/>
            <person name="Henrissat B."/>
            <person name="Hsieh H.M."/>
            <person name="Youens-Clark K."/>
            <person name="Lutzoni F."/>
            <person name="Miadlikowska J."/>
            <person name="Eastwood D.C."/>
            <person name="Hamelin R.C."/>
            <person name="Grigoriev I.V."/>
            <person name="U'Ren J.M."/>
        </authorList>
    </citation>
    <scope>NUCLEOTIDE SEQUENCE [LARGE SCALE GENOMIC DNA]</scope>
    <source>
        <strain evidence="1 2">ER1909</strain>
    </source>
</reference>
<evidence type="ECO:0000313" key="1">
    <source>
        <dbReference type="EMBL" id="KAI6087447.1"/>
    </source>
</evidence>
<keyword evidence="2" id="KW-1185">Reference proteome</keyword>